<evidence type="ECO:0000313" key="2">
    <source>
        <dbReference type="EMBL" id="OLP92151.1"/>
    </source>
</evidence>
<feature type="compositionally biased region" description="Low complexity" evidence="1">
    <location>
        <begin position="872"/>
        <end position="891"/>
    </location>
</feature>
<dbReference type="Proteomes" id="UP000186817">
    <property type="component" value="Unassembled WGS sequence"/>
</dbReference>
<feature type="compositionally biased region" description="Low complexity" evidence="1">
    <location>
        <begin position="166"/>
        <end position="189"/>
    </location>
</feature>
<organism evidence="2 3">
    <name type="scientific">Symbiodinium microadriaticum</name>
    <name type="common">Dinoflagellate</name>
    <name type="synonym">Zooxanthella microadriatica</name>
    <dbReference type="NCBI Taxonomy" id="2951"/>
    <lineage>
        <taxon>Eukaryota</taxon>
        <taxon>Sar</taxon>
        <taxon>Alveolata</taxon>
        <taxon>Dinophyceae</taxon>
        <taxon>Suessiales</taxon>
        <taxon>Symbiodiniaceae</taxon>
        <taxon>Symbiodinium</taxon>
    </lineage>
</organism>
<feature type="compositionally biased region" description="Polar residues" evidence="1">
    <location>
        <begin position="798"/>
        <end position="814"/>
    </location>
</feature>
<feature type="region of interest" description="Disordered" evidence="1">
    <location>
        <begin position="779"/>
        <end position="965"/>
    </location>
</feature>
<feature type="compositionally biased region" description="Polar residues" evidence="1">
    <location>
        <begin position="857"/>
        <end position="871"/>
    </location>
</feature>
<keyword evidence="3" id="KW-1185">Reference proteome</keyword>
<evidence type="ECO:0000313" key="3">
    <source>
        <dbReference type="Proteomes" id="UP000186817"/>
    </source>
</evidence>
<dbReference type="OrthoDB" id="433582at2759"/>
<feature type="compositionally biased region" description="Basic and acidic residues" evidence="1">
    <location>
        <begin position="664"/>
        <end position="716"/>
    </location>
</feature>
<feature type="compositionally biased region" description="Polar residues" evidence="1">
    <location>
        <begin position="896"/>
        <end position="930"/>
    </location>
</feature>
<feature type="region of interest" description="Disordered" evidence="1">
    <location>
        <begin position="1"/>
        <end position="24"/>
    </location>
</feature>
<feature type="compositionally biased region" description="Low complexity" evidence="1">
    <location>
        <begin position="782"/>
        <end position="794"/>
    </location>
</feature>
<feature type="compositionally biased region" description="Basic and acidic residues" evidence="1">
    <location>
        <begin position="949"/>
        <end position="965"/>
    </location>
</feature>
<gene>
    <name evidence="2" type="ORF">AK812_SmicGene26076</name>
</gene>
<proteinExistence type="predicted"/>
<sequence>MAEQAAGEPEAAAPAVSVASTDHEDEELQTLRDVLDVWLNGKDDDGKRTLLSKMRRAQDNSCLKLVDYVSEEAVQEAAPVLRELYANFGVKQPVLTKYRAAFQWIQDEYAVLPVTALKKEIQACVGRDPSSYVEKQGYVWSKELQLLKDILTLLAAEVDGGDDDGASVTSSDAGSGAEDSAGEESAPGSDIPSVAADDAAFQEPSSDMDTCETQIPADVLSITQEPSKKVLPPVPKFVGILPHTRAPAESPHPKDLAPKPEIAVTSEAPVTALAPSCKLEPNSESADSCLPGHSVIPDEKSDTPVEVQNPEKSETPVNVQIPEKSETPVKVQIPDETPVKVQIADETPAKVQIPEKSETPVNPEVQNPVMPKPVEAANDEPLIQERPVWNVDAKVVELKAKGYLRDDNTERYASLPEVQSKLSLPCELQQKPRLPPRQAGAGAEEGAEVLHIAGPVNMTPETCRLAMQNMVDICGTAVAGAKNLEAGMPFDDVKAKFERAKRSTLSTLSYRAAAGTFTTRTGGAKLQNTQAYPYNFCRFVACEHEKENTTPALRVPEHDLANDFVPELTEEQKLLWQDALLDPVVEFLRDAQRAGTWVMKYKKVMGKRGNYVAPDMTAAAALLARVTDDVSAAAKTHACRYLVMFTAEACADTPQEGLGGARDWGGRNHDEPGTSDDPSHPAYDKMDSTKGETEETETGKIDSTKGGETKETETGKIDSTINGDPWSKIEEREWAGHWSSETWSDWSWDRYGTWNRGPWGRSWSHESWSQDDWCKEMRRGSSADLSAQLQASQDGDNEQTQVQAALQRQPTSLEDQTRPAATMHDKSMPTEADATARAQQAPIPMETEEAKPDQHAKTTVTPEQQQQQAPNTAVTPEQQQQQAPETPGQQQHDSKTTVTPEQQQQQDSKTTVTPEQQQQQDSKPSVTPEQQHADPKATVTPEQQQQASVKEEPTGMGKPGDEWRCDRRGRLLKPHALYMSGDVDPQVMEKRLEAEGSSSNTALSSNEEESEDTYEWWPYKYMVQEMYRYKNYAKSSDYKRKKFETSAEFECTADVEENEMGKKMMEAMMEDLKPAVANLRDAKATIAVALGQKKDEDALKGPTQVLLNALVQFKKMAEPIRSAIKKANPPAGKKTAAKAWVRRKDHDLQQALSYVPTQVLDNESEEAGKLIDVSLPMFDPHELLEWLFVNERVSIDDEEIRTYWEHFRKLGASWAQSHPASNDHVPISGDKFTALMLTFPLFRIKGSLPADPKAAQAAQAVAEPIGIQSRFAMLALRPATPRAMMANIASRYLAVPRHTFEECLLQVMPEAPCPLLLCEGWHPDTIKFCSMHVLALGVFQTLTAEAILWLCESRIFGSPQDDMDARLRSAFMGFKAWLRIQKISCSGRQFSCKSLHLSPADYPYLGYKAFNCRIVLAWCADARF</sequence>
<feature type="region of interest" description="Disordered" evidence="1">
    <location>
        <begin position="279"/>
        <end position="317"/>
    </location>
</feature>
<feature type="compositionally biased region" description="Basic and acidic residues" evidence="1">
    <location>
        <begin position="296"/>
        <end position="314"/>
    </location>
</feature>
<name>A0A1Q9DAG5_SYMMI</name>
<comment type="caution">
    <text evidence="2">The sequence shown here is derived from an EMBL/GenBank/DDBJ whole genome shotgun (WGS) entry which is preliminary data.</text>
</comment>
<accession>A0A1Q9DAG5</accession>
<feature type="region of interest" description="Disordered" evidence="1">
    <location>
        <begin position="161"/>
        <end position="193"/>
    </location>
</feature>
<feature type="region of interest" description="Disordered" evidence="1">
    <location>
        <begin position="653"/>
        <end position="728"/>
    </location>
</feature>
<dbReference type="EMBL" id="LSRX01000634">
    <property type="protein sequence ID" value="OLP92151.1"/>
    <property type="molecule type" value="Genomic_DNA"/>
</dbReference>
<evidence type="ECO:0000256" key="1">
    <source>
        <dbReference type="SAM" id="MobiDB-lite"/>
    </source>
</evidence>
<protein>
    <submittedName>
        <fullName evidence="2">Uncharacterized protein</fullName>
    </submittedName>
</protein>
<feature type="compositionally biased region" description="Low complexity" evidence="1">
    <location>
        <begin position="1"/>
        <end position="20"/>
    </location>
</feature>
<reference evidence="2 3" key="1">
    <citation type="submission" date="2016-02" db="EMBL/GenBank/DDBJ databases">
        <title>Genome analysis of coral dinoflagellate symbionts highlights evolutionary adaptations to a symbiotic lifestyle.</title>
        <authorList>
            <person name="Aranda M."/>
            <person name="Li Y."/>
            <person name="Liew Y.J."/>
            <person name="Baumgarten S."/>
            <person name="Simakov O."/>
            <person name="Wilson M."/>
            <person name="Piel J."/>
            <person name="Ashoor H."/>
            <person name="Bougouffa S."/>
            <person name="Bajic V.B."/>
            <person name="Ryu T."/>
            <person name="Ravasi T."/>
            <person name="Bayer T."/>
            <person name="Micklem G."/>
            <person name="Kim H."/>
            <person name="Bhak J."/>
            <person name="Lajeunesse T.C."/>
            <person name="Voolstra C.R."/>
        </authorList>
    </citation>
    <scope>NUCLEOTIDE SEQUENCE [LARGE SCALE GENOMIC DNA]</scope>
    <source>
        <strain evidence="2 3">CCMP2467</strain>
    </source>
</reference>